<evidence type="ECO:0000256" key="1">
    <source>
        <dbReference type="SAM" id="Phobius"/>
    </source>
</evidence>
<dbReference type="AlphaFoldDB" id="A0A2X4W7Q3"/>
<evidence type="ECO:0000313" key="3">
    <source>
        <dbReference type="Proteomes" id="UP000249134"/>
    </source>
</evidence>
<dbReference type="STRING" id="1348624.GCA_001591545_00476"/>
<feature type="transmembrane region" description="Helical" evidence="1">
    <location>
        <begin position="34"/>
        <end position="56"/>
    </location>
</feature>
<sequence length="101" mass="11649">MKILVILIVLSLSFYVYYKIKYVRSKRPMERKLLNGKSGMALGLFVALFGLNQLFLYDTTTTYIVAIIFILLGGLNAWVGFKTYLHHIPYAVREAEEIARQ</sequence>
<dbReference type="EMBL" id="LS483476">
    <property type="protein sequence ID" value="SQI54962.1"/>
    <property type="molecule type" value="Genomic_DNA"/>
</dbReference>
<keyword evidence="3" id="KW-1185">Reference proteome</keyword>
<keyword evidence="1" id="KW-0812">Transmembrane</keyword>
<protein>
    <recommendedName>
        <fullName evidence="4">YtpI-like protein</fullName>
    </recommendedName>
</protein>
<proteinExistence type="predicted"/>
<feature type="transmembrane region" description="Helical" evidence="1">
    <location>
        <begin position="62"/>
        <end position="81"/>
    </location>
</feature>
<dbReference type="KEGG" id="blen:NCTC4824_01385"/>
<gene>
    <name evidence="2" type="ORF">NCTC4824_01385</name>
</gene>
<dbReference type="Proteomes" id="UP000249134">
    <property type="component" value="Chromosome 1"/>
</dbReference>
<evidence type="ECO:0000313" key="2">
    <source>
        <dbReference type="EMBL" id="SQI54962.1"/>
    </source>
</evidence>
<keyword evidence="1" id="KW-0472">Membrane</keyword>
<dbReference type="InterPro" id="IPR025618">
    <property type="entry name" value="YtpI"/>
</dbReference>
<reference evidence="2 3" key="1">
    <citation type="submission" date="2018-06" db="EMBL/GenBank/DDBJ databases">
        <authorList>
            <consortium name="Pathogen Informatics"/>
            <person name="Doyle S."/>
        </authorList>
    </citation>
    <scope>NUCLEOTIDE SEQUENCE [LARGE SCALE GENOMIC DNA]</scope>
    <source>
        <strain evidence="2 3">NCTC4824</strain>
    </source>
</reference>
<evidence type="ECO:0008006" key="4">
    <source>
        <dbReference type="Google" id="ProtNLM"/>
    </source>
</evidence>
<keyword evidence="1" id="KW-1133">Transmembrane helix</keyword>
<name>A0A2X4W7Q3_LEDLE</name>
<dbReference type="RefSeq" id="WP_066136909.1">
    <property type="nucleotide sequence ID" value="NZ_CBCSGM010000001.1"/>
</dbReference>
<feature type="transmembrane region" description="Helical" evidence="1">
    <location>
        <begin position="6"/>
        <end position="22"/>
    </location>
</feature>
<accession>A0A2X4W7Q3</accession>
<organism evidence="2 3">
    <name type="scientific">Lederbergia lenta</name>
    <name type="common">Bacillus lentus</name>
    <dbReference type="NCBI Taxonomy" id="1467"/>
    <lineage>
        <taxon>Bacteria</taxon>
        <taxon>Bacillati</taxon>
        <taxon>Bacillota</taxon>
        <taxon>Bacilli</taxon>
        <taxon>Bacillales</taxon>
        <taxon>Bacillaceae</taxon>
        <taxon>Lederbergia</taxon>
    </lineage>
</organism>
<dbReference type="Pfam" id="PF14007">
    <property type="entry name" value="YtpI"/>
    <property type="match status" value="1"/>
</dbReference>